<name>W1XVG5_9ZZZZ</name>
<feature type="non-terminal residue" evidence="5">
    <location>
        <position position="115"/>
    </location>
</feature>
<keyword evidence="5" id="KW-0808">Transferase</keyword>
<dbReference type="InterPro" id="IPR040131">
    <property type="entry name" value="MnmG_N"/>
</dbReference>
<dbReference type="InterPro" id="IPR036188">
    <property type="entry name" value="FAD/NAD-bd_sf"/>
</dbReference>
<keyword evidence="2" id="KW-0285">Flavoprotein</keyword>
<dbReference type="GO" id="GO:0008168">
    <property type="term" value="F:methyltransferase activity"/>
    <property type="evidence" value="ECO:0007669"/>
    <property type="project" value="UniProtKB-KW"/>
</dbReference>
<evidence type="ECO:0000259" key="4">
    <source>
        <dbReference type="Pfam" id="PF01134"/>
    </source>
</evidence>
<evidence type="ECO:0000256" key="3">
    <source>
        <dbReference type="ARBA" id="ARBA00022827"/>
    </source>
</evidence>
<accession>W1XVG5</accession>
<organism evidence="5">
    <name type="scientific">human gut metagenome</name>
    <dbReference type="NCBI Taxonomy" id="408170"/>
    <lineage>
        <taxon>unclassified sequences</taxon>
        <taxon>metagenomes</taxon>
        <taxon>organismal metagenomes</taxon>
    </lineage>
</organism>
<comment type="caution">
    <text evidence="5">The sequence shown here is derived from an EMBL/GenBank/DDBJ whole genome shotgun (WGS) entry which is preliminary data.</text>
</comment>
<evidence type="ECO:0000313" key="5">
    <source>
        <dbReference type="EMBL" id="ETJ33460.1"/>
    </source>
</evidence>
<feature type="domain" description="MnmG N-terminal" evidence="4">
    <location>
        <begin position="8"/>
        <end position="115"/>
    </location>
</feature>
<dbReference type="Gene3D" id="3.50.50.60">
    <property type="entry name" value="FAD/NAD(P)-binding domain"/>
    <property type="match status" value="1"/>
</dbReference>
<dbReference type="EMBL" id="AZMM01012079">
    <property type="protein sequence ID" value="ETJ33460.1"/>
    <property type="molecule type" value="Genomic_DNA"/>
</dbReference>
<dbReference type="AlphaFoldDB" id="W1XVG5"/>
<evidence type="ECO:0000256" key="1">
    <source>
        <dbReference type="ARBA" id="ARBA00001974"/>
    </source>
</evidence>
<protein>
    <submittedName>
        <fullName evidence="5">Methylenetetrahydrofolate-tRNA-(Uracil-5-)-methyltransferase TrmFO</fullName>
    </submittedName>
</protein>
<dbReference type="GO" id="GO:0032259">
    <property type="term" value="P:methylation"/>
    <property type="evidence" value="ECO:0007669"/>
    <property type="project" value="UniProtKB-KW"/>
</dbReference>
<sequence>LRAAAITNAVGLLKEEMRQLNSLIMQAADTHQVPAGGALAVDREGYAQAVTDAIKNHPLIEVVTEKVMSIPEDGIVIVATGPLTDGKLAESIAAFSGEDYFHFFDAAAPIVYLES</sequence>
<evidence type="ECO:0000256" key="2">
    <source>
        <dbReference type="ARBA" id="ARBA00022630"/>
    </source>
</evidence>
<keyword evidence="3" id="KW-0274">FAD</keyword>
<keyword evidence="5" id="KW-0489">Methyltransferase</keyword>
<gene>
    <name evidence="5" type="ORF">Q604_UNBC12079G0001</name>
</gene>
<feature type="non-terminal residue" evidence="5">
    <location>
        <position position="1"/>
    </location>
</feature>
<proteinExistence type="predicted"/>
<reference evidence="5" key="1">
    <citation type="submission" date="2013-12" db="EMBL/GenBank/DDBJ databases">
        <title>A Varibaculum cambriense genome reconstructed from a premature infant gut community with otherwise low bacterial novelty that shifts toward anaerobic metabolism during the third week of life.</title>
        <authorList>
            <person name="Brown C.T."/>
            <person name="Sharon I."/>
            <person name="Thomas B.C."/>
            <person name="Castelle C.J."/>
            <person name="Morowitz M.J."/>
            <person name="Banfield J.F."/>
        </authorList>
    </citation>
    <scope>NUCLEOTIDE SEQUENCE</scope>
</reference>
<comment type="cofactor">
    <cofactor evidence="1">
        <name>FAD</name>
        <dbReference type="ChEBI" id="CHEBI:57692"/>
    </cofactor>
</comment>
<dbReference type="Pfam" id="PF01134">
    <property type="entry name" value="GIDA"/>
    <property type="match status" value="1"/>
</dbReference>